<keyword evidence="2 7" id="KW-0255">Endonuclease</keyword>
<evidence type="ECO:0000256" key="6">
    <source>
        <dbReference type="ARBA" id="ARBA00023204"/>
    </source>
</evidence>
<evidence type="ECO:0000256" key="1">
    <source>
        <dbReference type="ARBA" id="ARBA00022722"/>
    </source>
</evidence>
<evidence type="ECO:0000256" key="5">
    <source>
        <dbReference type="ARBA" id="ARBA00022801"/>
    </source>
</evidence>
<dbReference type="NCBIfam" id="TIGR00629">
    <property type="entry name" value="uvde"/>
    <property type="match status" value="1"/>
</dbReference>
<sequence>MATDTLKPDTTTSDPLSTRSLLRLGLCCLFKNEPVSFRTTTAKALSALPRNQQLLKLSEICLHNASNLQLALETVARLEIGAFRIMSPLFPRMTHPEVGYRIDQLPGGEAILATLETCRLFAQTRQIRLSFHPDQFVVLSSPNPAVVANSVQELAYHGWLAEKVGADLINIHAGGVYGDKQAALQRFGEVLDSLPESVRSRLTLENDDVSYTPQDLLPFCQQHAIPLVYDVHHHRCNPDNLTIEEATELAGSTWKTTGQEQYCHISSPKSGWGSTTPKSHADYINPADFPVCWRNKPMTVDVEAKAKELAVIRLMKDLQTL</sequence>
<keyword evidence="6" id="KW-0234">DNA repair</keyword>
<dbReference type="Proteomes" id="UP000190102">
    <property type="component" value="Unassembled WGS sequence"/>
</dbReference>
<gene>
    <name evidence="7" type="ORF">SAMN02745119_01878</name>
</gene>
<keyword evidence="1" id="KW-0540">Nuclease</keyword>
<keyword evidence="5" id="KW-0378">Hydrolase</keyword>
<name>A0A1T4P902_9BACT</name>
<protein>
    <submittedName>
        <fullName evidence="7">UV-damage endonuclease</fullName>
    </submittedName>
</protein>
<dbReference type="STRING" id="115783.SAMN02745119_01878"/>
<evidence type="ECO:0000313" key="8">
    <source>
        <dbReference type="Proteomes" id="UP000190102"/>
    </source>
</evidence>
<dbReference type="PANTHER" id="PTHR31290:SF5">
    <property type="entry name" value="UV-DAMAGE ENDONUCLEASE"/>
    <property type="match status" value="1"/>
</dbReference>
<accession>A0A1T4P902</accession>
<proteinExistence type="predicted"/>
<dbReference type="OrthoDB" id="9782576at2"/>
<dbReference type="GO" id="GO:0006289">
    <property type="term" value="P:nucleotide-excision repair"/>
    <property type="evidence" value="ECO:0007669"/>
    <property type="project" value="InterPro"/>
</dbReference>
<dbReference type="InterPro" id="IPR036237">
    <property type="entry name" value="Xyl_isomerase-like_sf"/>
</dbReference>
<evidence type="ECO:0000313" key="7">
    <source>
        <dbReference type="EMBL" id="SJZ87797.1"/>
    </source>
</evidence>
<dbReference type="Gene3D" id="3.20.20.150">
    <property type="entry name" value="Divalent-metal-dependent TIM barrel enzymes"/>
    <property type="match status" value="1"/>
</dbReference>
<dbReference type="GO" id="GO:0004519">
    <property type="term" value="F:endonuclease activity"/>
    <property type="evidence" value="ECO:0007669"/>
    <property type="project" value="UniProtKB-KW"/>
</dbReference>
<evidence type="ECO:0000256" key="4">
    <source>
        <dbReference type="ARBA" id="ARBA00022769"/>
    </source>
</evidence>
<dbReference type="AlphaFoldDB" id="A0A1T4P902"/>
<evidence type="ECO:0000256" key="3">
    <source>
        <dbReference type="ARBA" id="ARBA00022763"/>
    </source>
</evidence>
<dbReference type="GO" id="GO:0016787">
    <property type="term" value="F:hydrolase activity"/>
    <property type="evidence" value="ECO:0007669"/>
    <property type="project" value="UniProtKB-KW"/>
</dbReference>
<dbReference type="SUPFAM" id="SSF51658">
    <property type="entry name" value="Xylose isomerase-like"/>
    <property type="match status" value="1"/>
</dbReference>
<evidence type="ECO:0000256" key="2">
    <source>
        <dbReference type="ARBA" id="ARBA00022759"/>
    </source>
</evidence>
<dbReference type="GO" id="GO:0009411">
    <property type="term" value="P:response to UV"/>
    <property type="evidence" value="ECO:0007669"/>
    <property type="project" value="InterPro"/>
</dbReference>
<keyword evidence="8" id="KW-1185">Reference proteome</keyword>
<keyword evidence="4" id="KW-0228">DNA excision</keyword>
<dbReference type="Pfam" id="PF03851">
    <property type="entry name" value="UvdE"/>
    <property type="match status" value="1"/>
</dbReference>
<dbReference type="PANTHER" id="PTHR31290">
    <property type="entry name" value="UV-DAMAGE ENDONUCLEASE"/>
    <property type="match status" value="1"/>
</dbReference>
<dbReference type="InterPro" id="IPR004601">
    <property type="entry name" value="UvdE"/>
</dbReference>
<organism evidence="7 8">
    <name type="scientific">Trichlorobacter thiogenes</name>
    <dbReference type="NCBI Taxonomy" id="115783"/>
    <lineage>
        <taxon>Bacteria</taxon>
        <taxon>Pseudomonadati</taxon>
        <taxon>Thermodesulfobacteriota</taxon>
        <taxon>Desulfuromonadia</taxon>
        <taxon>Geobacterales</taxon>
        <taxon>Geobacteraceae</taxon>
        <taxon>Trichlorobacter</taxon>
    </lineage>
</organism>
<dbReference type="EMBL" id="FUWR01000009">
    <property type="protein sequence ID" value="SJZ87797.1"/>
    <property type="molecule type" value="Genomic_DNA"/>
</dbReference>
<reference evidence="8" key="1">
    <citation type="submission" date="2017-02" db="EMBL/GenBank/DDBJ databases">
        <authorList>
            <person name="Varghese N."/>
            <person name="Submissions S."/>
        </authorList>
    </citation>
    <scope>NUCLEOTIDE SEQUENCE [LARGE SCALE GENOMIC DNA]</scope>
    <source>
        <strain evidence="8">ATCC BAA-34</strain>
    </source>
</reference>
<keyword evidence="3" id="KW-0227">DNA damage</keyword>